<proteinExistence type="inferred from homology"/>
<name>A0ABW4ZGL9_9SPHI</name>
<dbReference type="InterPro" id="IPR035908">
    <property type="entry name" value="F0_ATP_A_sf"/>
</dbReference>
<evidence type="ECO:0000313" key="13">
    <source>
        <dbReference type="EMBL" id="MFD2161173.1"/>
    </source>
</evidence>
<feature type="transmembrane region" description="Helical" evidence="11">
    <location>
        <begin position="320"/>
        <end position="347"/>
    </location>
</feature>
<feature type="transmembrane region" description="Helical" evidence="11">
    <location>
        <begin position="354"/>
        <end position="376"/>
    </location>
</feature>
<keyword evidence="8 11" id="KW-0406">Ion transport</keyword>
<feature type="transmembrane region" description="Helical" evidence="11">
    <location>
        <begin position="163"/>
        <end position="183"/>
    </location>
</feature>
<evidence type="ECO:0000256" key="8">
    <source>
        <dbReference type="ARBA" id="ARBA00023065"/>
    </source>
</evidence>
<evidence type="ECO:0000313" key="14">
    <source>
        <dbReference type="Proteomes" id="UP001597387"/>
    </source>
</evidence>
<keyword evidence="11" id="KW-1003">Cell membrane</keyword>
<evidence type="ECO:0000256" key="7">
    <source>
        <dbReference type="ARBA" id="ARBA00022989"/>
    </source>
</evidence>
<keyword evidence="9 11" id="KW-0472">Membrane</keyword>
<evidence type="ECO:0000256" key="9">
    <source>
        <dbReference type="ARBA" id="ARBA00023136"/>
    </source>
</evidence>
<feature type="transmembrane region" description="Helical" evidence="11">
    <location>
        <begin position="221"/>
        <end position="244"/>
    </location>
</feature>
<feature type="transmembrane region" description="Helical" evidence="11">
    <location>
        <begin position="250"/>
        <end position="267"/>
    </location>
</feature>
<dbReference type="PRINTS" id="PR00123">
    <property type="entry name" value="ATPASEA"/>
</dbReference>
<dbReference type="HAMAP" id="MF_01393">
    <property type="entry name" value="ATP_synth_a_bact"/>
    <property type="match status" value="1"/>
</dbReference>
<comment type="similarity">
    <text evidence="2 11 12">Belongs to the ATPase A chain family.</text>
</comment>
<gene>
    <name evidence="11 13" type="primary">atpB</name>
    <name evidence="13" type="ORF">ACFSJU_02155</name>
</gene>
<keyword evidence="3 11" id="KW-0813">Transport</keyword>
<comment type="caution">
    <text evidence="13">The sequence shown here is derived from an EMBL/GenBank/DDBJ whole genome shotgun (WGS) entry which is preliminary data.</text>
</comment>
<dbReference type="InterPro" id="IPR045083">
    <property type="entry name" value="ATP_synth_F0_asu_bact/mt"/>
</dbReference>
<evidence type="ECO:0000256" key="11">
    <source>
        <dbReference type="HAMAP-Rule" id="MF_01393"/>
    </source>
</evidence>
<keyword evidence="14" id="KW-1185">Reference proteome</keyword>
<keyword evidence="7 11" id="KW-1133">Transmembrane helix</keyword>
<dbReference type="SUPFAM" id="SSF81336">
    <property type="entry name" value="F1F0 ATP synthase subunit A"/>
    <property type="match status" value="1"/>
</dbReference>
<evidence type="ECO:0000256" key="4">
    <source>
        <dbReference type="ARBA" id="ARBA00022547"/>
    </source>
</evidence>
<comment type="subcellular location">
    <subcellularLocation>
        <location evidence="11 12">Cell membrane</location>
        <topology evidence="11 12">Multi-pass membrane protein</topology>
    </subcellularLocation>
    <subcellularLocation>
        <location evidence="1">Membrane</location>
        <topology evidence="1">Multi-pass membrane protein</topology>
    </subcellularLocation>
</comment>
<evidence type="ECO:0000256" key="12">
    <source>
        <dbReference type="RuleBase" id="RU000483"/>
    </source>
</evidence>
<evidence type="ECO:0000256" key="6">
    <source>
        <dbReference type="ARBA" id="ARBA00022781"/>
    </source>
</evidence>
<dbReference type="PANTHER" id="PTHR11410:SF0">
    <property type="entry name" value="ATP SYNTHASE SUBUNIT A"/>
    <property type="match status" value="1"/>
</dbReference>
<dbReference type="RefSeq" id="WP_255899993.1">
    <property type="nucleotide sequence ID" value="NZ_JAFMZO010000001.1"/>
</dbReference>
<sequence>MTFTHILNSKKIRFSAVLAFILVFVSLNVSSRAQEAAPHTLADTTFSSTVESDAHIAGTEHTEGDGEHEKFDPTSAIMEHIADSHYWHLWGHTSLPLPVILFTDKGAEVFSSSQFHHGEQAYQGKHYTYKLIEDKIFAVNSGGEIDKSASSNVYDFSITKNVAAIWLAVILLILIFTSVSRAYKKREGMAPKGFQSLIEPVILFVRDEIAKPNIGYKYNKFMPLLLTMFFFIWINNLLGLFPLFPGGANVTGNIFMTFVLAFITLLVTNLNGNKYYWKHILLPDVPWWLYPIMIPVEIIGVISKPFALMIRLYANISAGHIIVLSLISLIFIFKSLAIAPVSVAFVLFMDVLELLVAFLQAFIFTMLTALFIGTAVDEHAHH</sequence>
<comment type="function">
    <text evidence="11 12">Key component of the proton channel; it plays a direct role in the translocation of protons across the membrane.</text>
</comment>
<accession>A0ABW4ZGL9</accession>
<dbReference type="PANTHER" id="PTHR11410">
    <property type="entry name" value="ATP SYNTHASE SUBUNIT A"/>
    <property type="match status" value="1"/>
</dbReference>
<keyword evidence="10 11" id="KW-0066">ATP synthesis</keyword>
<keyword evidence="4 11" id="KW-0138">CF(0)</keyword>
<evidence type="ECO:0000256" key="10">
    <source>
        <dbReference type="ARBA" id="ARBA00023310"/>
    </source>
</evidence>
<keyword evidence="6 11" id="KW-0375">Hydrogen ion transport</keyword>
<dbReference type="Gene3D" id="1.20.120.220">
    <property type="entry name" value="ATP synthase, F0 complex, subunit A"/>
    <property type="match status" value="1"/>
</dbReference>
<evidence type="ECO:0000256" key="5">
    <source>
        <dbReference type="ARBA" id="ARBA00022692"/>
    </source>
</evidence>
<keyword evidence="5 11" id="KW-0812">Transmembrane</keyword>
<feature type="transmembrane region" description="Helical" evidence="11">
    <location>
        <begin position="288"/>
        <end position="314"/>
    </location>
</feature>
<organism evidence="13 14">
    <name type="scientific">Paradesertivirga mongoliensis</name>
    <dbReference type="NCBI Taxonomy" id="2100740"/>
    <lineage>
        <taxon>Bacteria</taxon>
        <taxon>Pseudomonadati</taxon>
        <taxon>Bacteroidota</taxon>
        <taxon>Sphingobacteriia</taxon>
        <taxon>Sphingobacteriales</taxon>
        <taxon>Sphingobacteriaceae</taxon>
        <taxon>Paradesertivirga</taxon>
    </lineage>
</organism>
<evidence type="ECO:0000256" key="1">
    <source>
        <dbReference type="ARBA" id="ARBA00004141"/>
    </source>
</evidence>
<dbReference type="NCBIfam" id="TIGR01131">
    <property type="entry name" value="ATP_synt_6_or_A"/>
    <property type="match status" value="1"/>
</dbReference>
<dbReference type="InterPro" id="IPR000568">
    <property type="entry name" value="ATP_synth_F0_asu"/>
</dbReference>
<dbReference type="EMBL" id="JBHUHZ010000001">
    <property type="protein sequence ID" value="MFD2161173.1"/>
    <property type="molecule type" value="Genomic_DNA"/>
</dbReference>
<evidence type="ECO:0000256" key="2">
    <source>
        <dbReference type="ARBA" id="ARBA00006810"/>
    </source>
</evidence>
<dbReference type="CDD" id="cd00310">
    <property type="entry name" value="ATP-synt_Fo_a_6"/>
    <property type="match status" value="1"/>
</dbReference>
<evidence type="ECO:0000256" key="3">
    <source>
        <dbReference type="ARBA" id="ARBA00022448"/>
    </source>
</evidence>
<protein>
    <recommendedName>
        <fullName evidence="11 12">ATP synthase subunit a</fullName>
    </recommendedName>
    <alternativeName>
        <fullName evidence="11">ATP synthase F0 sector subunit a</fullName>
    </alternativeName>
    <alternativeName>
        <fullName evidence="11">F-ATPase subunit 6</fullName>
    </alternativeName>
</protein>
<dbReference type="Proteomes" id="UP001597387">
    <property type="component" value="Unassembled WGS sequence"/>
</dbReference>
<reference evidence="14" key="1">
    <citation type="journal article" date="2019" name="Int. J. Syst. Evol. Microbiol.">
        <title>The Global Catalogue of Microorganisms (GCM) 10K type strain sequencing project: providing services to taxonomists for standard genome sequencing and annotation.</title>
        <authorList>
            <consortium name="The Broad Institute Genomics Platform"/>
            <consortium name="The Broad Institute Genome Sequencing Center for Infectious Disease"/>
            <person name="Wu L."/>
            <person name="Ma J."/>
        </authorList>
    </citation>
    <scope>NUCLEOTIDE SEQUENCE [LARGE SCALE GENOMIC DNA]</scope>
    <source>
        <strain evidence="14">KCTC 42217</strain>
    </source>
</reference>
<dbReference type="Pfam" id="PF00119">
    <property type="entry name" value="ATP-synt_A"/>
    <property type="match status" value="1"/>
</dbReference>